<evidence type="ECO:0000313" key="1">
    <source>
        <dbReference type="EMBL" id="KXB29360.1"/>
    </source>
</evidence>
<proteinExistence type="predicted"/>
<dbReference type="SUPFAM" id="SSF56935">
    <property type="entry name" value="Porins"/>
    <property type="match status" value="1"/>
</dbReference>
<evidence type="ECO:0008006" key="3">
    <source>
        <dbReference type="Google" id="ProtNLM"/>
    </source>
</evidence>
<sequence>MRTTLNNPAAEKPETQTMTMHRLTLIAALCISLGAQADDDDLLGRNALFGDDLDKPAEKANTGNGVRGFLQFELARTTASPEHWSKMRTRADLSSQGKLSDSLKWKLGARFDYDAVYGINDFYNPEVERDQRFNAQLRENYLDYSAGNWDFRFGRQHVVWGEMVGLFFADVVSARDMREFLLPDFDQLRIPQWAARAEYFVDDFHAELLWIPVASYDNIGKPGAEFYPYYPVPTGFTANYQQELRPERNADNMNYGLRLSTLKNGWDASAFYYRSTDISATIYREIALAPTPTITFQARHDRISQFGGTLAKDFGDVVLKTEAVYTKGRSFNVLNALDTDGVVAQNTIDWAAGLDFTLPAETRFNVQIFQRQFFNYDTDIAPDKRENGYSFLLNTKVLNNWEAQAIFISSANRPDWLFRPRVTWNFERNWRLLVGADVFKGPPNGVFGRYDQQDRVYSEIRYSF</sequence>
<gene>
    <name evidence="1" type="ORF">AT959_15450</name>
</gene>
<protein>
    <recommendedName>
        <fullName evidence="3">Porin</fullName>
    </recommendedName>
</protein>
<dbReference type="AlphaFoldDB" id="A0A133XEI2"/>
<organism evidence="1 2">
    <name type="scientific">Dechloromonas denitrificans</name>
    <dbReference type="NCBI Taxonomy" id="281362"/>
    <lineage>
        <taxon>Bacteria</taxon>
        <taxon>Pseudomonadati</taxon>
        <taxon>Pseudomonadota</taxon>
        <taxon>Betaproteobacteria</taxon>
        <taxon>Rhodocyclales</taxon>
        <taxon>Azonexaceae</taxon>
        <taxon>Dechloromonas</taxon>
    </lineage>
</organism>
<reference evidence="1 2" key="1">
    <citation type="submission" date="2015-12" db="EMBL/GenBank/DDBJ databases">
        <title>Nitrous oxide reduction kinetics distinguish bacteria harboring typical versus atypical NosZ.</title>
        <authorList>
            <person name="Yoon S."/>
            <person name="Nissen S."/>
            <person name="Park D."/>
            <person name="Sanford R.A."/>
            <person name="Loeffler F.E."/>
        </authorList>
    </citation>
    <scope>NUCLEOTIDE SEQUENCE [LARGE SCALE GENOMIC DNA]</scope>
    <source>
        <strain evidence="1 2">ATCC BAA-841</strain>
    </source>
</reference>
<dbReference type="STRING" id="281362.AT959_15450"/>
<dbReference type="Pfam" id="PF06980">
    <property type="entry name" value="DUF1302"/>
    <property type="match status" value="1"/>
</dbReference>
<keyword evidence="2" id="KW-1185">Reference proteome</keyword>
<name>A0A133XEI2_9RHOO</name>
<accession>A0A133XEI2</accession>
<comment type="caution">
    <text evidence="1">The sequence shown here is derived from an EMBL/GenBank/DDBJ whole genome shotgun (WGS) entry which is preliminary data.</text>
</comment>
<dbReference type="EMBL" id="LODL01000035">
    <property type="protein sequence ID" value="KXB29360.1"/>
    <property type="molecule type" value="Genomic_DNA"/>
</dbReference>
<evidence type="ECO:0000313" key="2">
    <source>
        <dbReference type="Proteomes" id="UP000070186"/>
    </source>
</evidence>
<dbReference type="InterPro" id="IPR010727">
    <property type="entry name" value="DUF1302"/>
</dbReference>
<dbReference type="Proteomes" id="UP000070186">
    <property type="component" value="Unassembled WGS sequence"/>
</dbReference>